<feature type="transmembrane region" description="Helical" evidence="2">
    <location>
        <begin position="547"/>
        <end position="570"/>
    </location>
</feature>
<sequence>MADDWYTDERLPSQSTSVGPDSSGASAGPTGAFFPGAHHFVVAGGQFISNIIEQPAPEPSDFRRIPLGDLDLRNEIRLDAGSGVVHFQTERICARLIYTALVEGKQSDMTVAVYRGAYAEKNWKREIEKHIGIRHPNVVQLYGTVSSGGLYATVFHDGLAGASQQVHGGIRSSMISTVYLYGFFKKELGDAIHYLDPAFSGDIAWQIILQPGFWIRRSTGRICVEPSKNFQFNRLAHPPAGDLPDLPLPALRGDRENSMISSLTLPQYHEICYSYLAKTHWFRAFHDTIRAGAIISVQTKEEIAQIPNIGVDDTGWRDPGGEDHRVVMENGWTRFYCPYGPVMHRILWPRHRGTCWLSQANHISNQYPISVNHGWVWQIKYEIIFSTLSDDLPGAYLFLCPMNDLRSEDGSFIGERPECPAYWSFDPAGREQLSPDVVSAIGLPSLGWEREILCRSWDTHVYSGLSQFHAAKGFDPNTQDVARHLGEALYELSCDPRIEEVIPNEGDPVEDVMSAETHLDTQKTDYAHHTFSKIKYFTLCLPAVHNLGLIVAGAFGMILALISVYLYSLINF</sequence>
<gene>
    <name evidence="3" type="ORF">B0H16DRAFT_1882189</name>
</gene>
<protein>
    <recommendedName>
        <fullName evidence="5">Protein kinase domain-containing protein</fullName>
    </recommendedName>
</protein>
<dbReference type="EMBL" id="JARKIB010000020">
    <property type="protein sequence ID" value="KAJ7768282.1"/>
    <property type="molecule type" value="Genomic_DNA"/>
</dbReference>
<keyword evidence="4" id="KW-1185">Reference proteome</keyword>
<proteinExistence type="predicted"/>
<reference evidence="3" key="1">
    <citation type="submission" date="2023-03" db="EMBL/GenBank/DDBJ databases">
        <title>Massive genome expansion in bonnet fungi (Mycena s.s.) driven by repeated elements and novel gene families across ecological guilds.</title>
        <authorList>
            <consortium name="Lawrence Berkeley National Laboratory"/>
            <person name="Harder C.B."/>
            <person name="Miyauchi S."/>
            <person name="Viragh M."/>
            <person name="Kuo A."/>
            <person name="Thoen E."/>
            <person name="Andreopoulos B."/>
            <person name="Lu D."/>
            <person name="Skrede I."/>
            <person name="Drula E."/>
            <person name="Henrissat B."/>
            <person name="Morin E."/>
            <person name="Kohler A."/>
            <person name="Barry K."/>
            <person name="LaButti K."/>
            <person name="Morin E."/>
            <person name="Salamov A."/>
            <person name="Lipzen A."/>
            <person name="Mereny Z."/>
            <person name="Hegedus B."/>
            <person name="Baldrian P."/>
            <person name="Stursova M."/>
            <person name="Weitz H."/>
            <person name="Taylor A."/>
            <person name="Grigoriev I.V."/>
            <person name="Nagy L.G."/>
            <person name="Martin F."/>
            <person name="Kauserud H."/>
        </authorList>
    </citation>
    <scope>NUCLEOTIDE SEQUENCE</scope>
    <source>
        <strain evidence="3">CBHHK182m</strain>
    </source>
</reference>
<keyword evidence="2" id="KW-0812">Transmembrane</keyword>
<evidence type="ECO:0000313" key="4">
    <source>
        <dbReference type="Proteomes" id="UP001215598"/>
    </source>
</evidence>
<evidence type="ECO:0008006" key="5">
    <source>
        <dbReference type="Google" id="ProtNLM"/>
    </source>
</evidence>
<keyword evidence="2" id="KW-1133">Transmembrane helix</keyword>
<dbReference type="AlphaFoldDB" id="A0AAD7NNA7"/>
<keyword evidence="2" id="KW-0472">Membrane</keyword>
<evidence type="ECO:0000313" key="3">
    <source>
        <dbReference type="EMBL" id="KAJ7768282.1"/>
    </source>
</evidence>
<name>A0AAD7NNA7_9AGAR</name>
<dbReference type="Proteomes" id="UP001215598">
    <property type="component" value="Unassembled WGS sequence"/>
</dbReference>
<accession>A0AAD7NNA7</accession>
<evidence type="ECO:0000256" key="2">
    <source>
        <dbReference type="SAM" id="Phobius"/>
    </source>
</evidence>
<evidence type="ECO:0000256" key="1">
    <source>
        <dbReference type="SAM" id="MobiDB-lite"/>
    </source>
</evidence>
<feature type="compositionally biased region" description="Polar residues" evidence="1">
    <location>
        <begin position="12"/>
        <end position="25"/>
    </location>
</feature>
<comment type="caution">
    <text evidence="3">The sequence shown here is derived from an EMBL/GenBank/DDBJ whole genome shotgun (WGS) entry which is preliminary data.</text>
</comment>
<organism evidence="3 4">
    <name type="scientific">Mycena metata</name>
    <dbReference type="NCBI Taxonomy" id="1033252"/>
    <lineage>
        <taxon>Eukaryota</taxon>
        <taxon>Fungi</taxon>
        <taxon>Dikarya</taxon>
        <taxon>Basidiomycota</taxon>
        <taxon>Agaricomycotina</taxon>
        <taxon>Agaricomycetes</taxon>
        <taxon>Agaricomycetidae</taxon>
        <taxon>Agaricales</taxon>
        <taxon>Marasmiineae</taxon>
        <taxon>Mycenaceae</taxon>
        <taxon>Mycena</taxon>
    </lineage>
</organism>
<feature type="region of interest" description="Disordered" evidence="1">
    <location>
        <begin position="1"/>
        <end position="29"/>
    </location>
</feature>